<dbReference type="Gene3D" id="3.30.420.10">
    <property type="entry name" value="Ribonuclease H-like superfamily/Ribonuclease H"/>
    <property type="match status" value="1"/>
</dbReference>
<evidence type="ECO:0000313" key="1">
    <source>
        <dbReference type="EMBL" id="GFX92295.1"/>
    </source>
</evidence>
<gene>
    <name evidence="1" type="primary">tc1a</name>
    <name evidence="1" type="ORF">TNCV_1112221</name>
</gene>
<keyword evidence="2" id="KW-1185">Reference proteome</keyword>
<dbReference type="EMBL" id="BMAU01021144">
    <property type="protein sequence ID" value="GFX92295.1"/>
    <property type="molecule type" value="Genomic_DNA"/>
</dbReference>
<proteinExistence type="predicted"/>
<dbReference type="GO" id="GO:0003676">
    <property type="term" value="F:nucleic acid binding"/>
    <property type="evidence" value="ECO:0007669"/>
    <property type="project" value="InterPro"/>
</dbReference>
<evidence type="ECO:0000313" key="2">
    <source>
        <dbReference type="Proteomes" id="UP000887159"/>
    </source>
</evidence>
<name>A0A8X6RKU7_TRICX</name>
<dbReference type="InterPro" id="IPR036397">
    <property type="entry name" value="RNaseH_sf"/>
</dbReference>
<dbReference type="AlphaFoldDB" id="A0A8X6RKU7"/>
<comment type="caution">
    <text evidence="1">The sequence shown here is derived from an EMBL/GenBank/DDBJ whole genome shotgun (WGS) entry which is preliminary data.</text>
</comment>
<reference evidence="1" key="1">
    <citation type="submission" date="2020-08" db="EMBL/GenBank/DDBJ databases">
        <title>Multicomponent nature underlies the extraordinary mechanical properties of spider dragline silk.</title>
        <authorList>
            <person name="Kono N."/>
            <person name="Nakamura H."/>
            <person name="Mori M."/>
            <person name="Yoshida Y."/>
            <person name="Ohtoshi R."/>
            <person name="Malay A.D."/>
            <person name="Moran D.A.P."/>
            <person name="Tomita M."/>
            <person name="Numata K."/>
            <person name="Arakawa K."/>
        </authorList>
    </citation>
    <scope>NUCLEOTIDE SEQUENCE</scope>
</reference>
<dbReference type="Proteomes" id="UP000887159">
    <property type="component" value="Unassembled WGS sequence"/>
</dbReference>
<sequence>MNSKMYADTLDNAALPTLWQYFGEGPFLFQQDNSSIHTSRLAQTWFDEMGVRKLDWPSKSHDLNPIEHISDELERRLCSEPNRPSSLQALTSPVMDAWNAVPMVTYEKFVESLPKRVQAAINAKGGPTSY</sequence>
<protein>
    <submittedName>
        <fullName evidence="1">Transposable element Tc1 transposase</fullName>
    </submittedName>
</protein>
<organism evidence="1 2">
    <name type="scientific">Trichonephila clavipes</name>
    <name type="common">Golden silk orbweaver</name>
    <name type="synonym">Nephila clavipes</name>
    <dbReference type="NCBI Taxonomy" id="2585209"/>
    <lineage>
        <taxon>Eukaryota</taxon>
        <taxon>Metazoa</taxon>
        <taxon>Ecdysozoa</taxon>
        <taxon>Arthropoda</taxon>
        <taxon>Chelicerata</taxon>
        <taxon>Arachnida</taxon>
        <taxon>Araneae</taxon>
        <taxon>Araneomorphae</taxon>
        <taxon>Entelegynae</taxon>
        <taxon>Araneoidea</taxon>
        <taxon>Nephilidae</taxon>
        <taxon>Trichonephila</taxon>
    </lineage>
</organism>
<accession>A0A8X6RKU7</accession>